<dbReference type="AlphaFoldDB" id="A0A703M629"/>
<dbReference type="GO" id="GO:0003824">
    <property type="term" value="F:catalytic activity"/>
    <property type="evidence" value="ECO:0007669"/>
    <property type="project" value="InterPro"/>
</dbReference>
<name>A0A703M629_SALER</name>
<dbReference type="InterPro" id="IPR037136">
    <property type="entry name" value="RNA3'_phos_cyclase_dom_sf"/>
</dbReference>
<proteinExistence type="predicted"/>
<comment type="caution">
    <text evidence="1">The sequence shown here is derived from an EMBL/GenBank/DDBJ whole genome shotgun (WGS) entry which is preliminary data.</text>
</comment>
<dbReference type="EMBL" id="DAAMMS010000015">
    <property type="protein sequence ID" value="HAC7421535.1"/>
    <property type="molecule type" value="Genomic_DNA"/>
</dbReference>
<organism evidence="1">
    <name type="scientific">Salmonella enterica</name>
    <name type="common">Salmonella choleraesuis</name>
    <dbReference type="NCBI Taxonomy" id="28901"/>
    <lineage>
        <taxon>Bacteria</taxon>
        <taxon>Pseudomonadati</taxon>
        <taxon>Pseudomonadota</taxon>
        <taxon>Gammaproteobacteria</taxon>
        <taxon>Enterobacterales</taxon>
        <taxon>Enterobacteriaceae</taxon>
        <taxon>Salmonella</taxon>
    </lineage>
</organism>
<dbReference type="SUPFAM" id="SSF55205">
    <property type="entry name" value="EPT/RTPC-like"/>
    <property type="match status" value="1"/>
</dbReference>
<feature type="non-terminal residue" evidence="1">
    <location>
        <position position="28"/>
    </location>
</feature>
<dbReference type="InterPro" id="IPR013792">
    <property type="entry name" value="RNA3'P_cycl/enolpyr_Trfase_a/b"/>
</dbReference>
<gene>
    <name evidence="1" type="ORF">G0E75_19365</name>
</gene>
<protein>
    <submittedName>
        <fullName evidence="1">RNA 3'-phosphate cyclase</fullName>
    </submittedName>
</protein>
<dbReference type="Gene3D" id="3.65.10.20">
    <property type="entry name" value="RNA 3'-terminal phosphate cyclase domain"/>
    <property type="match status" value="1"/>
</dbReference>
<accession>A0A703M629</accession>
<reference evidence="1" key="2">
    <citation type="submission" date="2018-08" db="EMBL/GenBank/DDBJ databases">
        <authorList>
            <consortium name="NCBI Pathogen Detection Project"/>
        </authorList>
    </citation>
    <scope>NUCLEOTIDE SEQUENCE</scope>
    <source>
        <strain evidence="1">SL4_21</strain>
    </source>
</reference>
<sequence length="28" mass="2829">MARIIALDGAQGEGGGQILRSALSLSMI</sequence>
<reference evidence="1" key="1">
    <citation type="journal article" date="2018" name="Genome Biol.">
        <title>SKESA: strategic k-mer extension for scrupulous assemblies.</title>
        <authorList>
            <person name="Souvorov A."/>
            <person name="Agarwala R."/>
            <person name="Lipman D.J."/>
        </authorList>
    </citation>
    <scope>NUCLEOTIDE SEQUENCE</scope>
    <source>
        <strain evidence="1">SL4_21</strain>
    </source>
</reference>
<evidence type="ECO:0000313" key="1">
    <source>
        <dbReference type="EMBL" id="HAC7421535.1"/>
    </source>
</evidence>